<dbReference type="Gene3D" id="2.30.130.30">
    <property type="entry name" value="Hypothetical protein"/>
    <property type="match status" value="1"/>
</dbReference>
<name>A0A7S2DH91_9STRA</name>
<proteinExistence type="predicted"/>
<accession>A0A7S2DH91</accession>
<dbReference type="EMBL" id="HBGS01043429">
    <property type="protein sequence ID" value="CAD9454567.1"/>
    <property type="molecule type" value="Transcribed_RNA"/>
</dbReference>
<reference evidence="1" key="1">
    <citation type="submission" date="2021-01" db="EMBL/GenBank/DDBJ databases">
        <authorList>
            <person name="Corre E."/>
            <person name="Pelletier E."/>
            <person name="Niang G."/>
            <person name="Scheremetjew M."/>
            <person name="Finn R."/>
            <person name="Kale V."/>
            <person name="Holt S."/>
            <person name="Cochrane G."/>
            <person name="Meng A."/>
            <person name="Brown T."/>
            <person name="Cohen L."/>
        </authorList>
    </citation>
    <scope>NUCLEOTIDE SEQUENCE</scope>
    <source>
        <strain evidence="1">CCMP1381</strain>
    </source>
</reference>
<organism evidence="1">
    <name type="scientific">Octactis speculum</name>
    <dbReference type="NCBI Taxonomy" id="3111310"/>
    <lineage>
        <taxon>Eukaryota</taxon>
        <taxon>Sar</taxon>
        <taxon>Stramenopiles</taxon>
        <taxon>Ochrophyta</taxon>
        <taxon>Dictyochophyceae</taxon>
        <taxon>Dictyochales</taxon>
        <taxon>Dictyochaceae</taxon>
        <taxon>Octactis</taxon>
    </lineage>
</organism>
<dbReference type="SUPFAM" id="SSF88697">
    <property type="entry name" value="PUA domain-like"/>
    <property type="match status" value="1"/>
</dbReference>
<dbReference type="InterPro" id="IPR015947">
    <property type="entry name" value="PUA-like_sf"/>
</dbReference>
<evidence type="ECO:0008006" key="2">
    <source>
        <dbReference type="Google" id="ProtNLM"/>
    </source>
</evidence>
<protein>
    <recommendedName>
        <fullName evidence="2">ASCH domain-containing protein</fullName>
    </recommendedName>
</protein>
<gene>
    <name evidence="1" type="ORF">DSPE1174_LOCUS22417</name>
</gene>
<evidence type="ECO:0000313" key="1">
    <source>
        <dbReference type="EMBL" id="CAD9454567.1"/>
    </source>
</evidence>
<dbReference type="AlphaFoldDB" id="A0A7S2DH91"/>
<sequence>MAASITSQMSSEEAASHSWDMEVGLEVQEPWAALIMSGQKNIETRRYALPAALLGRRIYILESISGCPGQTAIPDYVGEGSTSLRILGTVVFSACVDYPDERAFSDDEPRHLVCGSNGYSWQPGICGWLVREVDASSSNRNLPSCLRRYRSLFQINFKPDDALNDEHNFTTRQGKS</sequence>